<dbReference type="NCBIfam" id="TIGR00460">
    <property type="entry name" value="fmt"/>
    <property type="match status" value="1"/>
</dbReference>
<dbReference type="Pfam" id="PF00551">
    <property type="entry name" value="Formyl_trans_N"/>
    <property type="match status" value="1"/>
</dbReference>
<evidence type="ECO:0000256" key="2">
    <source>
        <dbReference type="ARBA" id="ARBA00012261"/>
    </source>
</evidence>
<dbReference type="AlphaFoldDB" id="A0A9D1YUG6"/>
<dbReference type="InterPro" id="IPR036477">
    <property type="entry name" value="Formyl_transf_N_sf"/>
</dbReference>
<evidence type="ECO:0000259" key="6">
    <source>
        <dbReference type="Pfam" id="PF00551"/>
    </source>
</evidence>
<gene>
    <name evidence="5 8" type="primary">fmt</name>
    <name evidence="8" type="ORF">H9830_03180</name>
</gene>
<evidence type="ECO:0000256" key="5">
    <source>
        <dbReference type="HAMAP-Rule" id="MF_00182"/>
    </source>
</evidence>
<evidence type="ECO:0000313" key="9">
    <source>
        <dbReference type="Proteomes" id="UP000824005"/>
    </source>
</evidence>
<dbReference type="SUPFAM" id="SSF50486">
    <property type="entry name" value="FMT C-terminal domain-like"/>
    <property type="match status" value="1"/>
</dbReference>
<proteinExistence type="inferred from homology"/>
<dbReference type="InterPro" id="IPR011034">
    <property type="entry name" value="Formyl_transferase-like_C_sf"/>
</dbReference>
<dbReference type="SUPFAM" id="SSF53328">
    <property type="entry name" value="Formyltransferase"/>
    <property type="match status" value="1"/>
</dbReference>
<dbReference type="GO" id="GO:0004479">
    <property type="term" value="F:methionyl-tRNA formyltransferase activity"/>
    <property type="evidence" value="ECO:0007669"/>
    <property type="project" value="UniProtKB-UniRule"/>
</dbReference>
<feature type="domain" description="Formyl transferase N-terminal" evidence="6">
    <location>
        <begin position="1"/>
        <end position="177"/>
    </location>
</feature>
<dbReference type="Gene3D" id="3.40.50.12230">
    <property type="match status" value="1"/>
</dbReference>
<dbReference type="CDD" id="cd08704">
    <property type="entry name" value="Met_tRNA_FMT_C"/>
    <property type="match status" value="1"/>
</dbReference>
<reference evidence="8" key="1">
    <citation type="journal article" date="2021" name="PeerJ">
        <title>Extensive microbial diversity within the chicken gut microbiome revealed by metagenomics and culture.</title>
        <authorList>
            <person name="Gilroy R."/>
            <person name="Ravi A."/>
            <person name="Getino M."/>
            <person name="Pursley I."/>
            <person name="Horton D.L."/>
            <person name="Alikhan N.F."/>
            <person name="Baker D."/>
            <person name="Gharbi K."/>
            <person name="Hall N."/>
            <person name="Watson M."/>
            <person name="Adriaenssens E.M."/>
            <person name="Foster-Nyarko E."/>
            <person name="Jarju S."/>
            <person name="Secka A."/>
            <person name="Antonio M."/>
            <person name="Oren A."/>
            <person name="Chaudhuri R.R."/>
            <person name="La Ragione R."/>
            <person name="Hildebrand F."/>
            <person name="Pallen M.J."/>
        </authorList>
    </citation>
    <scope>NUCLEOTIDE SEQUENCE</scope>
    <source>
        <strain evidence="8">ChiGjej1B1-98</strain>
    </source>
</reference>
<dbReference type="InterPro" id="IPR002376">
    <property type="entry name" value="Formyl_transf_N"/>
</dbReference>
<evidence type="ECO:0000313" key="8">
    <source>
        <dbReference type="EMBL" id="HIY65265.1"/>
    </source>
</evidence>
<evidence type="ECO:0000256" key="1">
    <source>
        <dbReference type="ARBA" id="ARBA00010699"/>
    </source>
</evidence>
<dbReference type="InterPro" id="IPR044135">
    <property type="entry name" value="Met-tRNA-FMT_C"/>
</dbReference>
<comment type="caution">
    <text evidence="8">The sequence shown here is derived from an EMBL/GenBank/DDBJ whole genome shotgun (WGS) entry which is preliminary data.</text>
</comment>
<feature type="domain" description="Formyl transferase C-terminal" evidence="7">
    <location>
        <begin position="200"/>
        <end position="296"/>
    </location>
</feature>
<name>A0A9D1YUG6_9MICO</name>
<accession>A0A9D1YUG6</accession>
<comment type="similarity">
    <text evidence="1 5">Belongs to the Fmt family.</text>
</comment>
<feature type="binding site" evidence="5">
    <location>
        <begin position="107"/>
        <end position="110"/>
    </location>
    <ligand>
        <name>(6S)-5,6,7,8-tetrahydrofolate</name>
        <dbReference type="ChEBI" id="CHEBI:57453"/>
    </ligand>
</feature>
<dbReference type="GO" id="GO:0005829">
    <property type="term" value="C:cytosol"/>
    <property type="evidence" value="ECO:0007669"/>
    <property type="project" value="TreeGrafter"/>
</dbReference>
<dbReference type="EMBL" id="DXDC01000095">
    <property type="protein sequence ID" value="HIY65265.1"/>
    <property type="molecule type" value="Genomic_DNA"/>
</dbReference>
<reference evidence="8" key="2">
    <citation type="submission" date="2021-04" db="EMBL/GenBank/DDBJ databases">
        <authorList>
            <person name="Gilroy R."/>
        </authorList>
    </citation>
    <scope>NUCLEOTIDE SEQUENCE</scope>
    <source>
        <strain evidence="8">ChiGjej1B1-98</strain>
    </source>
</reference>
<comment type="catalytic activity">
    <reaction evidence="5">
        <text>L-methionyl-tRNA(fMet) + (6R)-10-formyltetrahydrofolate = N-formyl-L-methionyl-tRNA(fMet) + (6S)-5,6,7,8-tetrahydrofolate + H(+)</text>
        <dbReference type="Rhea" id="RHEA:24380"/>
        <dbReference type="Rhea" id="RHEA-COMP:9952"/>
        <dbReference type="Rhea" id="RHEA-COMP:9953"/>
        <dbReference type="ChEBI" id="CHEBI:15378"/>
        <dbReference type="ChEBI" id="CHEBI:57453"/>
        <dbReference type="ChEBI" id="CHEBI:78530"/>
        <dbReference type="ChEBI" id="CHEBI:78844"/>
        <dbReference type="ChEBI" id="CHEBI:195366"/>
        <dbReference type="EC" id="2.1.2.9"/>
    </reaction>
</comment>
<evidence type="ECO:0000256" key="3">
    <source>
        <dbReference type="ARBA" id="ARBA00022679"/>
    </source>
</evidence>
<organism evidence="8 9">
    <name type="scientific">Candidatus Agrococcus pullicola</name>
    <dbReference type="NCBI Taxonomy" id="2838429"/>
    <lineage>
        <taxon>Bacteria</taxon>
        <taxon>Bacillati</taxon>
        <taxon>Actinomycetota</taxon>
        <taxon>Actinomycetes</taxon>
        <taxon>Micrococcales</taxon>
        <taxon>Microbacteriaceae</taxon>
        <taxon>Agrococcus</taxon>
    </lineage>
</organism>
<dbReference type="InterPro" id="IPR005793">
    <property type="entry name" value="Formyl_trans_C"/>
</dbReference>
<evidence type="ECO:0000256" key="4">
    <source>
        <dbReference type="ARBA" id="ARBA00022917"/>
    </source>
</evidence>
<dbReference type="CDD" id="cd08646">
    <property type="entry name" value="FMT_core_Met-tRNA-FMT_N"/>
    <property type="match status" value="1"/>
</dbReference>
<evidence type="ECO:0000259" key="7">
    <source>
        <dbReference type="Pfam" id="PF02911"/>
    </source>
</evidence>
<dbReference type="Proteomes" id="UP000824005">
    <property type="component" value="Unassembled WGS sequence"/>
</dbReference>
<protein>
    <recommendedName>
        <fullName evidence="2 5">Methionyl-tRNA formyltransferase</fullName>
        <ecNumber evidence="2 5">2.1.2.9</ecNumber>
    </recommendedName>
</protein>
<sequence length="309" mass="32678">MKIVFAGSPEVAVPTLRALSAEHDVLAVLTREPAPVGRRRTRTATPVAVAARELGIPVIESNRPDGDVTDRVVQLRPDLGVVIAYGAMLRSPLLNAPKHGWVNLHFSALPKHRGASPLQSTILAGEREAGLSVFRLVPELDAGDVVVQQSSPLGPDETAGEALARLAHEGVGAVVTAVNHIGAGTAVFTPQSGETSYAPKLTRQDGELDFTRDAASIYARFRGVTPEPGAWTNTEIGAVKILAMRPVAEYDEQRTGVAALEGKRAIVTTSDGAFELLRVQPPGKAAMDGDAWLRGRGGFVQLLTAEEAQ</sequence>
<dbReference type="PANTHER" id="PTHR11138">
    <property type="entry name" value="METHIONYL-TRNA FORMYLTRANSFERASE"/>
    <property type="match status" value="1"/>
</dbReference>
<keyword evidence="3 5" id="KW-0808">Transferase</keyword>
<dbReference type="InterPro" id="IPR005794">
    <property type="entry name" value="Fmt"/>
</dbReference>
<dbReference type="EC" id="2.1.2.9" evidence="2 5"/>
<dbReference type="Pfam" id="PF02911">
    <property type="entry name" value="Formyl_trans_C"/>
    <property type="match status" value="1"/>
</dbReference>
<dbReference type="HAMAP" id="MF_00182">
    <property type="entry name" value="Formyl_trans"/>
    <property type="match status" value="1"/>
</dbReference>
<comment type="function">
    <text evidence="5">Attaches a formyl group to the free amino group of methionyl-tRNA(fMet). The formyl group appears to play a dual role in the initiator identity of N-formylmethionyl-tRNA by promoting its recognition by IF2 and preventing the misappropriation of this tRNA by the elongation apparatus.</text>
</comment>
<dbReference type="InterPro" id="IPR041711">
    <property type="entry name" value="Met-tRNA-FMT_N"/>
</dbReference>
<dbReference type="PANTHER" id="PTHR11138:SF5">
    <property type="entry name" value="METHIONYL-TRNA FORMYLTRANSFERASE, MITOCHONDRIAL"/>
    <property type="match status" value="1"/>
</dbReference>
<keyword evidence="4 5" id="KW-0648">Protein biosynthesis</keyword>